<dbReference type="GO" id="GO:0005506">
    <property type="term" value="F:iron ion binding"/>
    <property type="evidence" value="ECO:0007669"/>
    <property type="project" value="InterPro"/>
</dbReference>
<comment type="subcellular location">
    <subcellularLocation>
        <location evidence="1">Membrane</location>
    </subcellularLocation>
</comment>
<dbReference type="Proteomes" id="UP000265836">
    <property type="component" value="Unassembled WGS sequence"/>
</dbReference>
<evidence type="ECO:0000313" key="7">
    <source>
        <dbReference type="EMBL" id="RIA36494.1"/>
    </source>
</evidence>
<evidence type="ECO:0000259" key="6">
    <source>
        <dbReference type="Pfam" id="PF04116"/>
    </source>
</evidence>
<evidence type="ECO:0000256" key="4">
    <source>
        <dbReference type="ARBA" id="ARBA00023136"/>
    </source>
</evidence>
<evidence type="ECO:0000256" key="1">
    <source>
        <dbReference type="ARBA" id="ARBA00004370"/>
    </source>
</evidence>
<dbReference type="GO" id="GO:0016491">
    <property type="term" value="F:oxidoreductase activity"/>
    <property type="evidence" value="ECO:0007669"/>
    <property type="project" value="InterPro"/>
</dbReference>
<dbReference type="InterPro" id="IPR050307">
    <property type="entry name" value="Sterol_Desaturase_Related"/>
</dbReference>
<keyword evidence="4 5" id="KW-0472">Membrane</keyword>
<dbReference type="GO" id="GO:0016020">
    <property type="term" value="C:membrane"/>
    <property type="evidence" value="ECO:0007669"/>
    <property type="project" value="UniProtKB-SubCell"/>
</dbReference>
<reference evidence="7 8" key="1">
    <citation type="submission" date="2018-08" db="EMBL/GenBank/DDBJ databases">
        <title>Genome sequencing of rice bacterial endophytes.</title>
        <authorList>
            <person name="Venturi V."/>
        </authorList>
    </citation>
    <scope>NUCLEOTIDE SEQUENCE [LARGE SCALE GENOMIC DNA]</scope>
    <source>
        <strain evidence="7 8">E1205</strain>
    </source>
</reference>
<keyword evidence="2 5" id="KW-0812">Transmembrane</keyword>
<comment type="caution">
    <text evidence="7">The sequence shown here is derived from an EMBL/GenBank/DDBJ whole genome shotgun (WGS) entry which is preliminary data.</text>
</comment>
<evidence type="ECO:0000256" key="2">
    <source>
        <dbReference type="ARBA" id="ARBA00022692"/>
    </source>
</evidence>
<keyword evidence="3 5" id="KW-1133">Transmembrane helix</keyword>
<dbReference type="PANTHER" id="PTHR11863">
    <property type="entry name" value="STEROL DESATURASE"/>
    <property type="match status" value="1"/>
</dbReference>
<organism evidence="7 8">
    <name type="scientific">Ectopseudomonas oleovorans</name>
    <name type="common">Pseudomonas oleovorans</name>
    <dbReference type="NCBI Taxonomy" id="301"/>
    <lineage>
        <taxon>Bacteria</taxon>
        <taxon>Pseudomonadati</taxon>
        <taxon>Pseudomonadota</taxon>
        <taxon>Gammaproteobacteria</taxon>
        <taxon>Pseudomonadales</taxon>
        <taxon>Pseudomonadaceae</taxon>
        <taxon>Ectopseudomonas</taxon>
    </lineage>
</organism>
<proteinExistence type="predicted"/>
<sequence>MRSALLRYFYAPCFSFGLSALAICLVGYWHLGLWCLPVLLLLAIGLSVLAEAQVPYQPEWNQPHQDAWRDRWHALVNETLNSLGVLSIPLLATLLPTLELWPHAWPFWLQVLMAIVVADLGITLMHWLSHRSAWLWRLHAVHHSVRRMYGLNGLMKHPLHLGLEALAGTLPLILLGMPVDIAGVLAFAIGVQLLLQHSNVDMRIGPLRHLFAWAPVHRFHHLRYGRAGDVNFALFFSFWDRLLGTAFHADYQVASDDLGIGSQPEYPDDYLAQLAEPFVDRAGHVAAPVLPLGLRRSVDQL</sequence>
<dbReference type="GO" id="GO:0008610">
    <property type="term" value="P:lipid biosynthetic process"/>
    <property type="evidence" value="ECO:0007669"/>
    <property type="project" value="InterPro"/>
</dbReference>
<dbReference type="EMBL" id="QXDA01000001">
    <property type="protein sequence ID" value="RIA36494.1"/>
    <property type="molecule type" value="Genomic_DNA"/>
</dbReference>
<feature type="transmembrane region" description="Helical" evidence="5">
    <location>
        <begin position="36"/>
        <end position="54"/>
    </location>
</feature>
<evidence type="ECO:0000313" key="8">
    <source>
        <dbReference type="Proteomes" id="UP000265836"/>
    </source>
</evidence>
<protein>
    <submittedName>
        <fullName evidence="7">Sterol desaturase/sphingolipid hydroxylase (Fatty acid hydroxylase superfamily)</fullName>
    </submittedName>
</protein>
<feature type="transmembrane region" description="Helical" evidence="5">
    <location>
        <begin position="107"/>
        <end position="128"/>
    </location>
</feature>
<dbReference type="RefSeq" id="WP_119691755.1">
    <property type="nucleotide sequence ID" value="NZ_QXDA01000001.1"/>
</dbReference>
<feature type="transmembrane region" description="Helical" evidence="5">
    <location>
        <begin position="75"/>
        <end position="95"/>
    </location>
</feature>
<accession>A0A397NS31</accession>
<feature type="transmembrane region" description="Helical" evidence="5">
    <location>
        <begin position="9"/>
        <end position="30"/>
    </location>
</feature>
<name>A0A397NS31_ECTOL</name>
<feature type="transmembrane region" description="Helical" evidence="5">
    <location>
        <begin position="173"/>
        <end position="195"/>
    </location>
</feature>
<dbReference type="InterPro" id="IPR006694">
    <property type="entry name" value="Fatty_acid_hydroxylase"/>
</dbReference>
<evidence type="ECO:0000256" key="3">
    <source>
        <dbReference type="ARBA" id="ARBA00022989"/>
    </source>
</evidence>
<gene>
    <name evidence="7" type="ORF">DFO61_0970</name>
</gene>
<dbReference type="Pfam" id="PF04116">
    <property type="entry name" value="FA_hydroxylase"/>
    <property type="match status" value="1"/>
</dbReference>
<evidence type="ECO:0000256" key="5">
    <source>
        <dbReference type="SAM" id="Phobius"/>
    </source>
</evidence>
<dbReference type="AlphaFoldDB" id="A0A397NS31"/>
<feature type="domain" description="Fatty acid hydroxylase" evidence="6">
    <location>
        <begin position="112"/>
        <end position="245"/>
    </location>
</feature>